<accession>A0ABS4HE67</accession>
<reference evidence="1 2" key="1">
    <citation type="submission" date="2021-03" db="EMBL/GenBank/DDBJ databases">
        <title>Genomic Encyclopedia of Type Strains, Phase IV (KMG-IV): sequencing the most valuable type-strain genomes for metagenomic binning, comparative biology and taxonomic classification.</title>
        <authorList>
            <person name="Goeker M."/>
        </authorList>
    </citation>
    <scope>NUCLEOTIDE SEQUENCE [LARGE SCALE GENOMIC DNA]</scope>
    <source>
        <strain evidence="1 2">DSM 21085</strain>
    </source>
</reference>
<proteinExistence type="predicted"/>
<dbReference type="SUPFAM" id="SSF53795">
    <property type="entry name" value="PEP carboxykinase-like"/>
    <property type="match status" value="1"/>
</dbReference>
<dbReference type="EMBL" id="JAGGKK010000009">
    <property type="protein sequence ID" value="MBP1949024.1"/>
    <property type="molecule type" value="Genomic_DNA"/>
</dbReference>
<keyword evidence="2" id="KW-1185">Reference proteome</keyword>
<dbReference type="Gene3D" id="3.40.50.300">
    <property type="entry name" value="P-loop containing nucleotide triphosphate hydrolases"/>
    <property type="match status" value="1"/>
</dbReference>
<dbReference type="Proteomes" id="UP001519328">
    <property type="component" value="Unassembled WGS sequence"/>
</dbReference>
<evidence type="ECO:0000313" key="2">
    <source>
        <dbReference type="Proteomes" id="UP001519328"/>
    </source>
</evidence>
<sequence length="312" mass="35515">MMINTLKKFTYKAFGLSIFSEFFLPELPQIDMEEHLASVKVHKADLAGLWSELSEAGRYFVVEKDFTMFHVPDTAVYLVKNGREIFVSPIEGSEEDQVRLYILGTCMGALLMQRMVLPLHGSALVIDGKAYAIVGDSGAGKSTLASALLKRGYQLLSDDVIPVTFSEKNVPIVTPAYPQQKLWQESLDQFGIDSEHLRPIIDRETKFAVPVLEQFADKPVPLVGIFELIRSNVNEIEVNPIQKLERFHTLFHHTYRNFIISRSGIMDWHFSASANMVNKIDFHRLIRPINQFTADKLADFILTRVNRKEEIV</sequence>
<organism evidence="1 2">
    <name type="scientific">Virgibacillus litoralis</name>
    <dbReference type="NCBI Taxonomy" id="578221"/>
    <lineage>
        <taxon>Bacteria</taxon>
        <taxon>Bacillati</taxon>
        <taxon>Bacillota</taxon>
        <taxon>Bacilli</taxon>
        <taxon>Bacillales</taxon>
        <taxon>Bacillaceae</taxon>
        <taxon>Virgibacillus</taxon>
    </lineage>
</organism>
<protein>
    <recommendedName>
        <fullName evidence="3">Aldolase</fullName>
    </recommendedName>
</protein>
<comment type="caution">
    <text evidence="1">The sequence shown here is derived from an EMBL/GenBank/DDBJ whole genome shotgun (WGS) entry which is preliminary data.</text>
</comment>
<dbReference type="InterPro" id="IPR027417">
    <property type="entry name" value="P-loop_NTPase"/>
</dbReference>
<name>A0ABS4HE67_9BACI</name>
<evidence type="ECO:0008006" key="3">
    <source>
        <dbReference type="Google" id="ProtNLM"/>
    </source>
</evidence>
<dbReference type="SUPFAM" id="SSF52540">
    <property type="entry name" value="P-loop containing nucleoside triphosphate hydrolases"/>
    <property type="match status" value="1"/>
</dbReference>
<evidence type="ECO:0000313" key="1">
    <source>
        <dbReference type="EMBL" id="MBP1949024.1"/>
    </source>
</evidence>
<gene>
    <name evidence="1" type="ORF">J2Z82_001961</name>
</gene>